<evidence type="ECO:0000313" key="2">
    <source>
        <dbReference type="EMBL" id="QHN37792.1"/>
    </source>
</evidence>
<proteinExistence type="predicted"/>
<protein>
    <submittedName>
        <fullName evidence="2">Hydroxyneurosporene dehydrogenase</fullName>
    </submittedName>
</protein>
<dbReference type="Pfam" id="PF24137">
    <property type="entry name" value="DA_N"/>
    <property type="match status" value="1"/>
</dbReference>
<accession>A0A857KS43</accession>
<dbReference type="RefSeq" id="WP_005187472.1">
    <property type="nucleotide sequence ID" value="NZ_CP045804.1"/>
</dbReference>
<dbReference type="InterPro" id="IPR023374">
    <property type="entry name" value="AttH-like_dom_sf"/>
</dbReference>
<evidence type="ECO:0000259" key="1">
    <source>
        <dbReference type="Pfam" id="PF24137"/>
    </source>
</evidence>
<dbReference type="CDD" id="cd22187">
    <property type="entry name" value="asqI-like"/>
    <property type="match status" value="1"/>
</dbReference>
<name>A0A857KS43_9ACTN</name>
<reference evidence="2" key="1">
    <citation type="journal article" date="2021" name="Nat. Microbiol.">
        <title>Cocultivation of an ultrasmall environmental parasitic bacterium with lytic ability against bacteria associated with wastewater foams.</title>
        <authorList>
            <person name="Batinovic S."/>
            <person name="Rose J.J.A."/>
            <person name="Ratcliffe J."/>
            <person name="Seviour R.J."/>
            <person name="Petrovski S."/>
        </authorList>
    </citation>
    <scope>NUCLEOTIDE SEQUENCE</scope>
    <source>
        <strain evidence="2">CON44</strain>
    </source>
</reference>
<dbReference type="EMBL" id="CP045810">
    <property type="protein sequence ID" value="QHN37792.1"/>
    <property type="molecule type" value="Genomic_DNA"/>
</dbReference>
<dbReference type="Gene3D" id="2.40.370.10">
    <property type="entry name" value="AttH-like domain"/>
    <property type="match status" value="1"/>
</dbReference>
<dbReference type="InterPro" id="IPR056402">
    <property type="entry name" value="DA_N"/>
</dbReference>
<organism evidence="2">
    <name type="scientific">Gordonia amarae</name>
    <dbReference type="NCBI Taxonomy" id="36821"/>
    <lineage>
        <taxon>Bacteria</taxon>
        <taxon>Bacillati</taxon>
        <taxon>Actinomycetota</taxon>
        <taxon>Actinomycetes</taxon>
        <taxon>Mycobacteriales</taxon>
        <taxon>Gordoniaceae</taxon>
        <taxon>Gordonia</taxon>
    </lineage>
</organism>
<feature type="domain" description="Diels-Alderase N-terminal" evidence="1">
    <location>
        <begin position="38"/>
        <end position="197"/>
    </location>
</feature>
<dbReference type="AlphaFoldDB" id="A0A857KS43"/>
<gene>
    <name evidence="2" type="ORF">GII30_00105</name>
</gene>
<dbReference type="SUPFAM" id="SSF159245">
    <property type="entry name" value="AttH-like"/>
    <property type="match status" value="1"/>
</dbReference>
<sequence length="366" mass="41038">MSHTPQKAFHATDSRFYEQLGITPGVDLFEDGRRTDPAVSGTYEWWYFDAHLADGSKLVITFFTKDAAAPSRGLAPQIALDLDLPDGRTINKSIHFDPETFSASAGSCDVRIGENRFAGDLHTYTISVSLEEVTAEVTLTGQTEPWRPGTGYTYYGDDEKAYFAWLPSVPYGNVEVTYSVDGTSTTTTGHGYHDHNWGNAPMMSVLNNWYWGRGKAGPYTFITAYMVAEKKFGYTPLPVFMLAEDGKVIADDHTKVTFEKSGIHDDEQTGKPVADDHVYTYRDGTTEYTLAYHREETILRTMFIDSVHGFKKLLAKLAGFDGCYLRFSGTVTLTHRENGEIVDERTEPAIWELMYFGKDDHDQHSG</sequence>